<sequence length="71" mass="7526">MLSGKAVSGVFALSTQDFSRGMCDKSFDFGALSPCVTDSGFKEKPGSGVWPAYFSPGVPSNFFSMPSQQSM</sequence>
<evidence type="ECO:0000313" key="1">
    <source>
        <dbReference type="EMBL" id="GGD22690.1"/>
    </source>
</evidence>
<dbReference type="Proteomes" id="UP000617355">
    <property type="component" value="Unassembled WGS sequence"/>
</dbReference>
<organism evidence="1 2">
    <name type="scientific">Sinisalibacter lacisalsi</name>
    <dbReference type="NCBI Taxonomy" id="1526570"/>
    <lineage>
        <taxon>Bacteria</taxon>
        <taxon>Pseudomonadati</taxon>
        <taxon>Pseudomonadota</taxon>
        <taxon>Alphaproteobacteria</taxon>
        <taxon>Rhodobacterales</taxon>
        <taxon>Roseobacteraceae</taxon>
        <taxon>Sinisalibacter</taxon>
    </lineage>
</organism>
<accession>A0ABQ1QDU3</accession>
<name>A0ABQ1QDU3_9RHOB</name>
<keyword evidence="2" id="KW-1185">Reference proteome</keyword>
<gene>
    <name evidence="1" type="ORF">GCM10011358_04000</name>
</gene>
<evidence type="ECO:0000313" key="2">
    <source>
        <dbReference type="Proteomes" id="UP000617355"/>
    </source>
</evidence>
<comment type="caution">
    <text evidence="1">The sequence shown here is derived from an EMBL/GenBank/DDBJ whole genome shotgun (WGS) entry which is preliminary data.</text>
</comment>
<proteinExistence type="predicted"/>
<dbReference type="EMBL" id="BMGI01000001">
    <property type="protein sequence ID" value="GGD22690.1"/>
    <property type="molecule type" value="Genomic_DNA"/>
</dbReference>
<reference evidence="2" key="1">
    <citation type="journal article" date="2019" name="Int. J. Syst. Evol. Microbiol.">
        <title>The Global Catalogue of Microorganisms (GCM) 10K type strain sequencing project: providing services to taxonomists for standard genome sequencing and annotation.</title>
        <authorList>
            <consortium name="The Broad Institute Genomics Platform"/>
            <consortium name="The Broad Institute Genome Sequencing Center for Infectious Disease"/>
            <person name="Wu L."/>
            <person name="Ma J."/>
        </authorList>
    </citation>
    <scope>NUCLEOTIDE SEQUENCE [LARGE SCALE GENOMIC DNA]</scope>
    <source>
        <strain evidence="2">CGMCC 1.12922</strain>
    </source>
</reference>
<protein>
    <submittedName>
        <fullName evidence="1">Uncharacterized protein</fullName>
    </submittedName>
</protein>